<accession>A0A852ZCJ9</accession>
<dbReference type="EC" id="2.7.7.7" evidence="1"/>
<sequence>MNPPDAAAPAPLHLVLGEEELLVERAVSETLTAARRADPETELRRAKVSDLTPPELDEMLSPSLFADSRVVALDNAQEAGKEIAEALLALARQPAEGVVLLVLHNGGGRAKQAKELPTALRDMGASVTECGKLTRHSEREGFVRAEASRCGGRIDPAAVSALLETVGNDLRELASSVSQLVADTDGRVDEAAVRRYHQGKAEVTGFVVAEKAVMGDRAGALEALRWALQLGVAHVLIADALADAVRTIGRVASAGGGDQYRLARELGMPAWKVKKAQSQARGWNRQGVTRAMGLVASLNAQVKGQAADAEYALERAVLELIELRSG</sequence>
<dbReference type="InterPro" id="IPR008921">
    <property type="entry name" value="DNA_pol3_clamp-load_cplx_C"/>
</dbReference>
<proteinExistence type="inferred from homology"/>
<dbReference type="InterPro" id="IPR005790">
    <property type="entry name" value="DNA_polIII_delta"/>
</dbReference>
<feature type="domain" description="DNA polymerase III delta subunit-like C-terminal" evidence="8">
    <location>
        <begin position="206"/>
        <end position="319"/>
    </location>
</feature>
<dbReference type="Gene3D" id="1.20.272.10">
    <property type="match status" value="1"/>
</dbReference>
<comment type="similarity">
    <text evidence="6">Belongs to the DNA polymerase HolA subunit family.</text>
</comment>
<dbReference type="Pfam" id="PF21694">
    <property type="entry name" value="DNA_pol3_delta_C"/>
    <property type="match status" value="1"/>
</dbReference>
<keyword evidence="4" id="KW-0235">DNA replication</keyword>
<dbReference type="GO" id="GO:0003677">
    <property type="term" value="F:DNA binding"/>
    <property type="evidence" value="ECO:0007669"/>
    <property type="project" value="InterPro"/>
</dbReference>
<evidence type="ECO:0000256" key="3">
    <source>
        <dbReference type="ARBA" id="ARBA00022695"/>
    </source>
</evidence>
<keyword evidence="2 9" id="KW-0808">Transferase</keyword>
<evidence type="ECO:0000313" key="9">
    <source>
        <dbReference type="EMBL" id="NYH79743.1"/>
    </source>
</evidence>
<keyword evidence="3 9" id="KW-0548">Nucleotidyltransferase</keyword>
<dbReference type="SUPFAM" id="SSF52540">
    <property type="entry name" value="P-loop containing nucleoside triphosphate hydrolases"/>
    <property type="match status" value="1"/>
</dbReference>
<reference evidence="9 10" key="1">
    <citation type="submission" date="2020-07" db="EMBL/GenBank/DDBJ databases">
        <title>Genomic Encyclopedia of Type Strains, Phase III (KMG-III): the genomes of soil and plant-associated and newly described type strains.</title>
        <authorList>
            <person name="Whitman W."/>
        </authorList>
    </citation>
    <scope>NUCLEOTIDE SEQUENCE [LARGE SCALE GENOMIC DNA]</scope>
    <source>
        <strain evidence="9 10">CECT 8576</strain>
    </source>
</reference>
<dbReference type="NCBIfam" id="NF005918">
    <property type="entry name" value="PRK07914.1"/>
    <property type="match status" value="1"/>
</dbReference>
<dbReference type="RefSeq" id="WP_179536119.1">
    <property type="nucleotide sequence ID" value="NZ_JACBYW010000005.1"/>
</dbReference>
<dbReference type="NCBIfam" id="TIGR01128">
    <property type="entry name" value="holA"/>
    <property type="match status" value="1"/>
</dbReference>
<dbReference type="GO" id="GO:0009360">
    <property type="term" value="C:DNA polymerase III complex"/>
    <property type="evidence" value="ECO:0007669"/>
    <property type="project" value="TreeGrafter"/>
</dbReference>
<comment type="caution">
    <text evidence="9">The sequence shown here is derived from an EMBL/GenBank/DDBJ whole genome shotgun (WGS) entry which is preliminary data.</text>
</comment>
<dbReference type="InterPro" id="IPR027417">
    <property type="entry name" value="P-loop_NTPase"/>
</dbReference>
<dbReference type="GO" id="GO:0003887">
    <property type="term" value="F:DNA-directed DNA polymerase activity"/>
    <property type="evidence" value="ECO:0007669"/>
    <property type="project" value="UniProtKB-KW"/>
</dbReference>
<evidence type="ECO:0000256" key="5">
    <source>
        <dbReference type="ARBA" id="ARBA00022932"/>
    </source>
</evidence>
<evidence type="ECO:0000256" key="2">
    <source>
        <dbReference type="ARBA" id="ARBA00022679"/>
    </source>
</evidence>
<name>A0A852ZCJ9_9ACTN</name>
<dbReference type="AlphaFoldDB" id="A0A852ZCJ9"/>
<evidence type="ECO:0000259" key="8">
    <source>
        <dbReference type="Pfam" id="PF21694"/>
    </source>
</evidence>
<dbReference type="Gene3D" id="3.40.50.300">
    <property type="entry name" value="P-loop containing nucleotide triphosphate hydrolases"/>
    <property type="match status" value="1"/>
</dbReference>
<evidence type="ECO:0000313" key="10">
    <source>
        <dbReference type="Proteomes" id="UP000548304"/>
    </source>
</evidence>
<protein>
    <recommendedName>
        <fullName evidence="1">DNA-directed DNA polymerase</fullName>
        <ecNumber evidence="1">2.7.7.7</ecNumber>
    </recommendedName>
</protein>
<dbReference type="PANTHER" id="PTHR34388">
    <property type="entry name" value="DNA POLYMERASE III SUBUNIT DELTA"/>
    <property type="match status" value="1"/>
</dbReference>
<evidence type="ECO:0000256" key="1">
    <source>
        <dbReference type="ARBA" id="ARBA00012417"/>
    </source>
</evidence>
<keyword evidence="10" id="KW-1185">Reference proteome</keyword>
<comment type="catalytic activity">
    <reaction evidence="7">
        <text>DNA(n) + a 2'-deoxyribonucleoside 5'-triphosphate = DNA(n+1) + diphosphate</text>
        <dbReference type="Rhea" id="RHEA:22508"/>
        <dbReference type="Rhea" id="RHEA-COMP:17339"/>
        <dbReference type="Rhea" id="RHEA-COMP:17340"/>
        <dbReference type="ChEBI" id="CHEBI:33019"/>
        <dbReference type="ChEBI" id="CHEBI:61560"/>
        <dbReference type="ChEBI" id="CHEBI:173112"/>
        <dbReference type="EC" id="2.7.7.7"/>
    </reaction>
</comment>
<organism evidence="9 10">
    <name type="scientific">Actinopolyspora biskrensis</name>
    <dbReference type="NCBI Taxonomy" id="1470178"/>
    <lineage>
        <taxon>Bacteria</taxon>
        <taxon>Bacillati</taxon>
        <taxon>Actinomycetota</taxon>
        <taxon>Actinomycetes</taxon>
        <taxon>Actinopolysporales</taxon>
        <taxon>Actinopolysporaceae</taxon>
        <taxon>Actinopolyspora</taxon>
    </lineage>
</organism>
<evidence type="ECO:0000256" key="7">
    <source>
        <dbReference type="ARBA" id="ARBA00049244"/>
    </source>
</evidence>
<evidence type="ECO:0000256" key="4">
    <source>
        <dbReference type="ARBA" id="ARBA00022705"/>
    </source>
</evidence>
<keyword evidence="5" id="KW-0239">DNA-directed DNA polymerase</keyword>
<dbReference type="InterPro" id="IPR048466">
    <property type="entry name" value="DNA_pol3_delta-like_C"/>
</dbReference>
<gene>
    <name evidence="9" type="ORF">FHR84_003081</name>
</gene>
<evidence type="ECO:0000256" key="6">
    <source>
        <dbReference type="ARBA" id="ARBA00034754"/>
    </source>
</evidence>
<dbReference type="PANTHER" id="PTHR34388:SF1">
    <property type="entry name" value="DNA POLYMERASE III SUBUNIT DELTA"/>
    <property type="match status" value="1"/>
</dbReference>
<dbReference type="SUPFAM" id="SSF48019">
    <property type="entry name" value="post-AAA+ oligomerization domain-like"/>
    <property type="match status" value="1"/>
</dbReference>
<dbReference type="Proteomes" id="UP000548304">
    <property type="component" value="Unassembled WGS sequence"/>
</dbReference>
<dbReference type="GO" id="GO:0006261">
    <property type="term" value="P:DNA-templated DNA replication"/>
    <property type="evidence" value="ECO:0007669"/>
    <property type="project" value="TreeGrafter"/>
</dbReference>
<dbReference type="EMBL" id="JACBYW010000005">
    <property type="protein sequence ID" value="NYH79743.1"/>
    <property type="molecule type" value="Genomic_DNA"/>
</dbReference>